<dbReference type="Proteomes" id="UP000535890">
    <property type="component" value="Unassembled WGS sequence"/>
</dbReference>
<gene>
    <name evidence="1" type="ORF">BJ983_000203</name>
</gene>
<comment type="caution">
    <text evidence="1">The sequence shown here is derived from an EMBL/GenBank/DDBJ whole genome shotgun (WGS) entry which is preliminary data.</text>
</comment>
<proteinExistence type="predicted"/>
<accession>A0A7Y9J3R3</accession>
<evidence type="ECO:0000313" key="2">
    <source>
        <dbReference type="Proteomes" id="UP000535890"/>
    </source>
</evidence>
<name>A0A7Y9J3R3_9PSEU</name>
<evidence type="ECO:0000313" key="1">
    <source>
        <dbReference type="EMBL" id="NYD34101.1"/>
    </source>
</evidence>
<protein>
    <submittedName>
        <fullName evidence="1">Uncharacterized protein</fullName>
    </submittedName>
</protein>
<keyword evidence="2" id="KW-1185">Reference proteome</keyword>
<organism evidence="1 2">
    <name type="scientific">Actinomycetospora corticicola</name>
    <dbReference type="NCBI Taxonomy" id="663602"/>
    <lineage>
        <taxon>Bacteria</taxon>
        <taxon>Bacillati</taxon>
        <taxon>Actinomycetota</taxon>
        <taxon>Actinomycetes</taxon>
        <taxon>Pseudonocardiales</taxon>
        <taxon>Pseudonocardiaceae</taxon>
        <taxon>Actinomycetospora</taxon>
    </lineage>
</organism>
<dbReference type="AlphaFoldDB" id="A0A7Y9J3R3"/>
<dbReference type="EMBL" id="JACCBN010000001">
    <property type="protein sequence ID" value="NYD34101.1"/>
    <property type="molecule type" value="Genomic_DNA"/>
</dbReference>
<sequence>MRAGGLRAFGLTAFWPSRRVQEFDQWCRRAA</sequence>
<reference evidence="1 2" key="1">
    <citation type="submission" date="2020-07" db="EMBL/GenBank/DDBJ databases">
        <title>Sequencing the genomes of 1000 actinobacteria strains.</title>
        <authorList>
            <person name="Klenk H.-P."/>
        </authorList>
    </citation>
    <scope>NUCLEOTIDE SEQUENCE [LARGE SCALE GENOMIC DNA]</scope>
    <source>
        <strain evidence="1 2">DSM 45772</strain>
    </source>
</reference>